<gene>
    <name evidence="14" type="ORF">UFOPK1874_00866</name>
</gene>
<dbReference type="NCBIfam" id="NF004019">
    <property type="entry name" value="PRK05481.1"/>
    <property type="match status" value="1"/>
</dbReference>
<dbReference type="InterPro" id="IPR058240">
    <property type="entry name" value="rSAM_sf"/>
</dbReference>
<feature type="domain" description="Radical SAM core" evidence="13">
    <location>
        <begin position="312"/>
        <end position="525"/>
    </location>
</feature>
<dbReference type="GO" id="GO:0005739">
    <property type="term" value="C:mitochondrion"/>
    <property type="evidence" value="ECO:0007669"/>
    <property type="project" value="UniProtKB-SubCell"/>
</dbReference>
<evidence type="ECO:0000256" key="7">
    <source>
        <dbReference type="ARBA" id="ARBA00022723"/>
    </source>
</evidence>
<keyword evidence="5" id="KW-0808">Transferase</keyword>
<evidence type="ECO:0000313" key="14">
    <source>
        <dbReference type="EMBL" id="CAB4618315.1"/>
    </source>
</evidence>
<dbReference type="SFLD" id="SFLDG01058">
    <property type="entry name" value="lipoyl_synthase_like"/>
    <property type="match status" value="1"/>
</dbReference>
<keyword evidence="7" id="KW-0479">Metal-binding</keyword>
<dbReference type="PROSITE" id="PS01313">
    <property type="entry name" value="LIPB"/>
    <property type="match status" value="1"/>
</dbReference>
<evidence type="ECO:0000256" key="8">
    <source>
        <dbReference type="ARBA" id="ARBA00023004"/>
    </source>
</evidence>
<dbReference type="HAMAP" id="MF_00013">
    <property type="entry name" value="LipB"/>
    <property type="match status" value="1"/>
</dbReference>
<evidence type="ECO:0000256" key="5">
    <source>
        <dbReference type="ARBA" id="ARBA00022679"/>
    </source>
</evidence>
<dbReference type="InterPro" id="IPR045864">
    <property type="entry name" value="aa-tRNA-synth_II/BPL/LPL"/>
</dbReference>
<dbReference type="GO" id="GO:0046872">
    <property type="term" value="F:metal ion binding"/>
    <property type="evidence" value="ECO:0007669"/>
    <property type="project" value="UniProtKB-KW"/>
</dbReference>
<dbReference type="PROSITE" id="PS51733">
    <property type="entry name" value="BPL_LPL_CATALYTIC"/>
    <property type="match status" value="1"/>
</dbReference>
<evidence type="ECO:0000256" key="2">
    <source>
        <dbReference type="ARBA" id="ARBA00004173"/>
    </source>
</evidence>
<dbReference type="InterPro" id="IPR004143">
    <property type="entry name" value="BPL_LPL_catalytic"/>
</dbReference>
<dbReference type="SUPFAM" id="SSF102114">
    <property type="entry name" value="Radical SAM enzymes"/>
    <property type="match status" value="1"/>
</dbReference>
<dbReference type="InterPro" id="IPR000544">
    <property type="entry name" value="Octanoyltransferase"/>
</dbReference>
<dbReference type="GO" id="GO:0009249">
    <property type="term" value="P:protein lipoylation"/>
    <property type="evidence" value="ECO:0007669"/>
    <property type="project" value="InterPro"/>
</dbReference>
<organism evidence="14">
    <name type="scientific">freshwater metagenome</name>
    <dbReference type="NCBI Taxonomy" id="449393"/>
    <lineage>
        <taxon>unclassified sequences</taxon>
        <taxon>metagenomes</taxon>
        <taxon>ecological metagenomes</taxon>
    </lineage>
</organism>
<dbReference type="AlphaFoldDB" id="A0A6J6I3F0"/>
<name>A0A6J6I3F0_9ZZZZ</name>
<dbReference type="CDD" id="cd16444">
    <property type="entry name" value="LipB"/>
    <property type="match status" value="1"/>
</dbReference>
<keyword evidence="4" id="KW-0004">4Fe-4S</keyword>
<dbReference type="InterPro" id="IPR020605">
    <property type="entry name" value="Octanoyltransferase_CS"/>
</dbReference>
<dbReference type="InterPro" id="IPR031691">
    <property type="entry name" value="LIAS_N"/>
</dbReference>
<comment type="subcellular location">
    <subcellularLocation>
        <location evidence="2">Mitochondrion</location>
    </subcellularLocation>
</comment>
<keyword evidence="6" id="KW-0949">S-adenosyl-L-methionine</keyword>
<keyword evidence="10" id="KW-0012">Acyltransferase</keyword>
<keyword evidence="9" id="KW-0411">Iron-sulfur</keyword>
<dbReference type="PANTHER" id="PTHR10949">
    <property type="entry name" value="LIPOYL SYNTHASE"/>
    <property type="match status" value="1"/>
</dbReference>
<dbReference type="InterPro" id="IPR007197">
    <property type="entry name" value="rSAM"/>
</dbReference>
<dbReference type="NCBIfam" id="NF009544">
    <property type="entry name" value="PRK12928.1"/>
    <property type="match status" value="1"/>
</dbReference>
<evidence type="ECO:0000256" key="4">
    <source>
        <dbReference type="ARBA" id="ARBA00022485"/>
    </source>
</evidence>
<proteinExistence type="inferred from homology"/>
<protein>
    <submittedName>
        <fullName evidence="14">Unannotated protein</fullName>
    </submittedName>
</protein>
<accession>A0A6J6I3F0</accession>
<dbReference type="SMART" id="SM00729">
    <property type="entry name" value="Elp3"/>
    <property type="match status" value="1"/>
</dbReference>
<dbReference type="PANTHER" id="PTHR10949:SF0">
    <property type="entry name" value="LIPOYL SYNTHASE, MITOCHONDRIAL"/>
    <property type="match status" value="1"/>
</dbReference>
<dbReference type="InterPro" id="IPR006638">
    <property type="entry name" value="Elp3/MiaA/NifB-like_rSAM"/>
</dbReference>
<dbReference type="SFLD" id="SFLDS00029">
    <property type="entry name" value="Radical_SAM"/>
    <property type="match status" value="1"/>
</dbReference>
<dbReference type="EMBL" id="CAEZUX010000099">
    <property type="protein sequence ID" value="CAB4618315.1"/>
    <property type="molecule type" value="Genomic_DNA"/>
</dbReference>
<evidence type="ECO:0000259" key="13">
    <source>
        <dbReference type="PROSITE" id="PS51918"/>
    </source>
</evidence>
<dbReference type="InterPro" id="IPR013785">
    <property type="entry name" value="Aldolase_TIM"/>
</dbReference>
<dbReference type="Pfam" id="PF21948">
    <property type="entry name" value="LplA-B_cat"/>
    <property type="match status" value="1"/>
</dbReference>
<dbReference type="NCBIfam" id="NF010925">
    <property type="entry name" value="PRK14345.1"/>
    <property type="match status" value="1"/>
</dbReference>
<dbReference type="SUPFAM" id="SSF55681">
    <property type="entry name" value="Class II aaRS and biotin synthetases"/>
    <property type="match status" value="1"/>
</dbReference>
<reference evidence="14" key="1">
    <citation type="submission" date="2020-05" db="EMBL/GenBank/DDBJ databases">
        <authorList>
            <person name="Chiriac C."/>
            <person name="Salcher M."/>
            <person name="Ghai R."/>
            <person name="Kavagutti S V."/>
        </authorList>
    </citation>
    <scope>NUCLEOTIDE SEQUENCE</scope>
</reference>
<dbReference type="PROSITE" id="PS51918">
    <property type="entry name" value="RADICAL_SAM"/>
    <property type="match status" value="1"/>
</dbReference>
<dbReference type="UniPathway" id="UPA00538">
    <property type="reaction ID" value="UER00592"/>
</dbReference>
<dbReference type="GO" id="GO:0051539">
    <property type="term" value="F:4 iron, 4 sulfur cluster binding"/>
    <property type="evidence" value="ECO:0007669"/>
    <property type="project" value="UniProtKB-KW"/>
</dbReference>
<dbReference type="NCBIfam" id="TIGR00214">
    <property type="entry name" value="lipB"/>
    <property type="match status" value="1"/>
</dbReference>
<dbReference type="HAMAP" id="MF_00206">
    <property type="entry name" value="Lipoyl_synth"/>
    <property type="match status" value="1"/>
</dbReference>
<evidence type="ECO:0000256" key="3">
    <source>
        <dbReference type="ARBA" id="ARBA00004821"/>
    </source>
</evidence>
<dbReference type="Gene3D" id="3.30.930.10">
    <property type="entry name" value="Bira Bifunctional Protein, Domain 2"/>
    <property type="match status" value="1"/>
</dbReference>
<dbReference type="SFLD" id="SFLDF00271">
    <property type="entry name" value="lipoyl_synthase"/>
    <property type="match status" value="1"/>
</dbReference>
<dbReference type="Pfam" id="PF04055">
    <property type="entry name" value="Radical_SAM"/>
    <property type="match status" value="1"/>
</dbReference>
<evidence type="ECO:0000256" key="6">
    <source>
        <dbReference type="ARBA" id="ARBA00022691"/>
    </source>
</evidence>
<comment type="catalytic activity">
    <reaction evidence="11">
        <text>[[Fe-S] cluster scaffold protein carrying a second [4Fe-4S](2+) cluster] + N(6)-octanoyl-L-lysyl-[protein] + 2 oxidized [2Fe-2S]-[ferredoxin] + 2 S-adenosyl-L-methionine + 4 H(+) = [[Fe-S] cluster scaffold protein] + N(6)-[(R)-dihydrolipoyl]-L-lysyl-[protein] + 4 Fe(3+) + 2 hydrogen sulfide + 2 5'-deoxyadenosine + 2 L-methionine + 2 reduced [2Fe-2S]-[ferredoxin]</text>
        <dbReference type="Rhea" id="RHEA:16585"/>
        <dbReference type="Rhea" id="RHEA-COMP:9928"/>
        <dbReference type="Rhea" id="RHEA-COMP:10000"/>
        <dbReference type="Rhea" id="RHEA-COMP:10001"/>
        <dbReference type="Rhea" id="RHEA-COMP:10475"/>
        <dbReference type="Rhea" id="RHEA-COMP:14568"/>
        <dbReference type="Rhea" id="RHEA-COMP:14569"/>
        <dbReference type="ChEBI" id="CHEBI:15378"/>
        <dbReference type="ChEBI" id="CHEBI:17319"/>
        <dbReference type="ChEBI" id="CHEBI:29034"/>
        <dbReference type="ChEBI" id="CHEBI:29919"/>
        <dbReference type="ChEBI" id="CHEBI:33722"/>
        <dbReference type="ChEBI" id="CHEBI:33737"/>
        <dbReference type="ChEBI" id="CHEBI:33738"/>
        <dbReference type="ChEBI" id="CHEBI:57844"/>
        <dbReference type="ChEBI" id="CHEBI:59789"/>
        <dbReference type="ChEBI" id="CHEBI:78809"/>
        <dbReference type="ChEBI" id="CHEBI:83100"/>
        <dbReference type="EC" id="2.8.1.8"/>
    </reaction>
</comment>
<dbReference type="Pfam" id="PF16881">
    <property type="entry name" value="LIAS_N"/>
    <property type="match status" value="1"/>
</dbReference>
<dbReference type="Gene3D" id="3.20.20.70">
    <property type="entry name" value="Aldolase class I"/>
    <property type="match status" value="1"/>
</dbReference>
<feature type="domain" description="BPL/LPL catalytic" evidence="12">
    <location>
        <begin position="31"/>
        <end position="221"/>
    </location>
</feature>
<evidence type="ECO:0000256" key="1">
    <source>
        <dbReference type="ARBA" id="ARBA00001966"/>
    </source>
</evidence>
<dbReference type="GO" id="GO:0016992">
    <property type="term" value="F:lipoate synthase activity"/>
    <property type="evidence" value="ECO:0007669"/>
    <property type="project" value="UniProtKB-EC"/>
</dbReference>
<dbReference type="CDD" id="cd01335">
    <property type="entry name" value="Radical_SAM"/>
    <property type="match status" value="1"/>
</dbReference>
<evidence type="ECO:0000256" key="10">
    <source>
        <dbReference type="ARBA" id="ARBA00023315"/>
    </source>
</evidence>
<evidence type="ECO:0000256" key="9">
    <source>
        <dbReference type="ARBA" id="ARBA00023014"/>
    </source>
</evidence>
<comment type="pathway">
    <text evidence="3">Protein modification; protein lipoylation via endogenous pathway; protein N(6)-(lipoyl)lysine from octanoyl-[acyl-carrier-protein]: step 1/2.</text>
</comment>
<evidence type="ECO:0000256" key="11">
    <source>
        <dbReference type="ARBA" id="ARBA00047326"/>
    </source>
</evidence>
<dbReference type="NCBIfam" id="TIGR00510">
    <property type="entry name" value="lipA"/>
    <property type="match status" value="1"/>
</dbReference>
<keyword evidence="8" id="KW-0408">Iron</keyword>
<evidence type="ECO:0000259" key="12">
    <source>
        <dbReference type="PROSITE" id="PS51733"/>
    </source>
</evidence>
<dbReference type="InterPro" id="IPR003698">
    <property type="entry name" value="Lipoyl_synth"/>
</dbReference>
<sequence>MADTSTTLHVRWLGRVPYVEALAVQDAMFRHGTGNRLLLMEHPHVFTYGPSADLKKNLRCDPAAVGADFVRVKRGGDITYHGPGQLVGYPLVNLQPKRGNDGPADSVAYVCSVEKVIIDSLHEIGLTNAGRFAGYPGVWLDVDTNPRKICAIGVRVSRRRTMHGFAVNVHTDLEYMSTNIIPCGIDEYPVTSIAAEGIEISMQEFTNVVARHAADMWGDGVMERQDVAWKQTPDDLSAFSRGEGPGQPVRMLSRLARAGVEDAIPLSERKPDWIRPHVKHGEEVLNLKKTLRDLSLVTVCEEAGCPNLSECWNDGTATFMVLGERCTRACGFCLVDTQKPEAPDAQEPARIAEAVSKMGLKFAVLTMVARDDLADEGMTHVAECIRAIRSVDSSIQVEALISDARGTDSLDILIESRPDVFNHNTETVPRLQRAVRPSAGYARSLSVLARGKAAGLTVKSGLIVGMGETDDEVIGVLADLAEIGVDIVTIGQYLRPTTNHLPVARWVEPEIFDMYKRVGEELGIGHVESSPLTRSSYHARESAEHAVPVTIGMR</sequence>
<dbReference type="GO" id="GO:0033819">
    <property type="term" value="F:lipoyl(octanoyl) transferase activity"/>
    <property type="evidence" value="ECO:0007669"/>
    <property type="project" value="InterPro"/>
</dbReference>
<comment type="cofactor">
    <cofactor evidence="1">
        <name>[4Fe-4S] cluster</name>
        <dbReference type="ChEBI" id="CHEBI:49883"/>
    </cofactor>
</comment>